<keyword evidence="1" id="KW-0175">Coiled coil</keyword>
<feature type="region of interest" description="Disordered" evidence="2">
    <location>
        <begin position="463"/>
        <end position="497"/>
    </location>
</feature>
<gene>
    <name evidence="4" type="ORF">LNO68_02840</name>
    <name evidence="5" type="ORF">LNO71_02795</name>
</gene>
<dbReference type="GO" id="GO:0006355">
    <property type="term" value="P:regulation of DNA-templated transcription"/>
    <property type="evidence" value="ECO:0007669"/>
    <property type="project" value="InterPro"/>
</dbReference>
<feature type="coiled-coil region" evidence="1">
    <location>
        <begin position="288"/>
        <end position="325"/>
    </location>
</feature>
<evidence type="ECO:0000256" key="1">
    <source>
        <dbReference type="SAM" id="Coils"/>
    </source>
</evidence>
<keyword evidence="7" id="KW-1185">Reference proteome</keyword>
<proteinExistence type="predicted"/>
<evidence type="ECO:0000313" key="4">
    <source>
        <dbReference type="EMBL" id="MDC4182116.1"/>
    </source>
</evidence>
<dbReference type="EMBL" id="JAJHZM010000013">
    <property type="protein sequence ID" value="MDC4182116.1"/>
    <property type="molecule type" value="Genomic_DNA"/>
</dbReference>
<name>A0AAW6HQC3_9MOLU</name>
<dbReference type="SUPFAM" id="SSF47655">
    <property type="entry name" value="STAT"/>
    <property type="match status" value="1"/>
</dbReference>
<dbReference type="Proteomes" id="UP001220940">
    <property type="component" value="Unassembled WGS sequence"/>
</dbReference>
<organism evidence="5 6">
    <name type="scientific">Mycoplasma bradburyae</name>
    <dbReference type="NCBI Taxonomy" id="2963128"/>
    <lineage>
        <taxon>Bacteria</taxon>
        <taxon>Bacillati</taxon>
        <taxon>Mycoplasmatota</taxon>
        <taxon>Mollicutes</taxon>
        <taxon>Mycoplasmataceae</taxon>
        <taxon>Mycoplasma</taxon>
    </lineage>
</organism>
<evidence type="ECO:0008006" key="8">
    <source>
        <dbReference type="Google" id="ProtNLM"/>
    </source>
</evidence>
<accession>A0AAW6HQC3</accession>
<feature type="compositionally biased region" description="Polar residues" evidence="2">
    <location>
        <begin position="482"/>
        <end position="497"/>
    </location>
</feature>
<evidence type="ECO:0000256" key="3">
    <source>
        <dbReference type="SAM" id="Phobius"/>
    </source>
</evidence>
<evidence type="ECO:0000313" key="6">
    <source>
        <dbReference type="Proteomes" id="UP001216384"/>
    </source>
</evidence>
<feature type="compositionally biased region" description="Basic and acidic residues" evidence="2">
    <location>
        <begin position="366"/>
        <end position="388"/>
    </location>
</feature>
<dbReference type="AlphaFoldDB" id="A0AAW6HQC3"/>
<feature type="region of interest" description="Disordered" evidence="2">
    <location>
        <begin position="339"/>
        <end position="397"/>
    </location>
</feature>
<evidence type="ECO:0000313" key="7">
    <source>
        <dbReference type="Proteomes" id="UP001220940"/>
    </source>
</evidence>
<reference evidence="5 7" key="1">
    <citation type="submission" date="2021-11" db="EMBL/GenBank/DDBJ databases">
        <title>Description of Mycoplasma bradburyaesp. nov.from sea birds: a tribute to a great mycoplasmologist.</title>
        <authorList>
            <person name="Ramirez A.S."/>
            <person name="Poveda C."/>
            <person name="Suarez-Perez A."/>
            <person name="Rosales R.S."/>
            <person name="Dijkman R."/>
            <person name="Feberwee A."/>
            <person name="Spergser J."/>
            <person name="Szostak M.P."/>
            <person name="Ressel L."/>
            <person name="Calabuig P."/>
            <person name="Catania S."/>
            <person name="Gobbo F."/>
            <person name="Timofte D."/>
            <person name="Poveda J.B."/>
        </authorList>
    </citation>
    <scope>NUCLEOTIDE SEQUENCE</scope>
    <source>
        <strain evidence="4 7">T158</strain>
        <strain evidence="5">T264</strain>
    </source>
</reference>
<protein>
    <recommendedName>
        <fullName evidence="8">Transmembrane protein</fullName>
    </recommendedName>
</protein>
<feature type="transmembrane region" description="Helical" evidence="3">
    <location>
        <begin position="168"/>
        <end position="192"/>
    </location>
</feature>
<sequence length="497" mass="58381">MAPYQTDLFDFDDQDPSDIFFQTDEQSFFDEDEEFGFDNVNKNHKFKKNINYDKQDLRTLDINRTKNRYFDKLVQSTKSYNFIGIWVNVVYLITFVLFMVFFGLNNFSFKHSESNYIAISLFLSLAFGIISYLTGLFMYGFIKMHNKRIKLSLTERALDYFILFKKAYVSYFLIGWIPLVGIIIGVSTHIVLQNSDDSDIKDLNLWYQESISDLLIDVNGYEDTVRQLETQKEYLDQEIQKINQEKQILDRKKNELALIPMQSAPNFKNSRQLVNYVENSGMLSASLINEVKTAITKLREERRKLRKENRRLRELLQRVNVTNDQPLLLTSSINYSTREFEDEREMSNRQPQSRQLVTFQQTDDNQQNRRRDNRRPVEIGQTKKENSNKNKSKAPVIVKKNKQITYKIKLTKKDQEIKKDKDDIDMSKQNDLLDLVSSMDYSSDQPTLSFDNLFNIEADDVVESRSSKTNNKAKKKNTGSNQTINKNQNSVKRATVN</sequence>
<comment type="caution">
    <text evidence="5">The sequence shown here is derived from an EMBL/GenBank/DDBJ whole genome shotgun (WGS) entry which is preliminary data.</text>
</comment>
<feature type="transmembrane region" description="Helical" evidence="3">
    <location>
        <begin position="116"/>
        <end position="142"/>
    </location>
</feature>
<keyword evidence="3" id="KW-0812">Transmembrane</keyword>
<keyword evidence="3" id="KW-1133">Transmembrane helix</keyword>
<evidence type="ECO:0000313" key="5">
    <source>
        <dbReference type="EMBL" id="MDC4183564.1"/>
    </source>
</evidence>
<dbReference type="InterPro" id="IPR015988">
    <property type="entry name" value="STAT_TF_CC"/>
</dbReference>
<dbReference type="EMBL" id="JAJHZP010000015">
    <property type="protein sequence ID" value="MDC4183564.1"/>
    <property type="molecule type" value="Genomic_DNA"/>
</dbReference>
<feature type="transmembrane region" description="Helical" evidence="3">
    <location>
        <begin position="82"/>
        <end position="104"/>
    </location>
</feature>
<dbReference type="Proteomes" id="UP001216384">
    <property type="component" value="Unassembled WGS sequence"/>
</dbReference>
<dbReference type="RefSeq" id="WP_255034851.1">
    <property type="nucleotide sequence ID" value="NZ_CP101414.1"/>
</dbReference>
<evidence type="ECO:0000256" key="2">
    <source>
        <dbReference type="SAM" id="MobiDB-lite"/>
    </source>
</evidence>
<feature type="coiled-coil region" evidence="1">
    <location>
        <begin position="211"/>
        <end position="255"/>
    </location>
</feature>
<feature type="compositionally biased region" description="Polar residues" evidence="2">
    <location>
        <begin position="348"/>
        <end position="359"/>
    </location>
</feature>
<keyword evidence="3" id="KW-0472">Membrane</keyword>
<dbReference type="GO" id="GO:0007165">
    <property type="term" value="P:signal transduction"/>
    <property type="evidence" value="ECO:0007669"/>
    <property type="project" value="InterPro"/>
</dbReference>